<keyword evidence="2" id="KW-0540">Nuclease</keyword>
<evidence type="ECO:0000313" key="3">
    <source>
        <dbReference type="Proteomes" id="UP001310248"/>
    </source>
</evidence>
<dbReference type="EMBL" id="JAYDYW010000006">
    <property type="protein sequence ID" value="MEE1674016.1"/>
    <property type="molecule type" value="Genomic_DNA"/>
</dbReference>
<dbReference type="PANTHER" id="PTHR42834">
    <property type="entry name" value="ENDONUCLEASE/EXONUCLEASE/PHOSPHATASE FAMILY PROTEIN (AFU_ORTHOLOGUE AFUA_3G09210)"/>
    <property type="match status" value="1"/>
</dbReference>
<dbReference type="RefSeq" id="WP_329775227.1">
    <property type="nucleotide sequence ID" value="NZ_JAYDYW010000006.1"/>
</dbReference>
<dbReference type="Proteomes" id="UP001310248">
    <property type="component" value="Unassembled WGS sequence"/>
</dbReference>
<dbReference type="InterPro" id="IPR036691">
    <property type="entry name" value="Endo/exonu/phosph_ase_sf"/>
</dbReference>
<gene>
    <name evidence="2" type="ORF">SNR37_003444</name>
</gene>
<evidence type="ECO:0000259" key="1">
    <source>
        <dbReference type="Pfam" id="PF03372"/>
    </source>
</evidence>
<accession>A0ABU7G3P7</accession>
<reference evidence="3" key="1">
    <citation type="submission" date="2023-07" db="EMBL/GenBank/DDBJ databases">
        <title>Draft genome sequence of Agarivorans aestuarii strain ZMCS4, a CAZymes producing bacteria isolated from the marine brown algae Clodostephus spongiosus.</title>
        <authorList>
            <person name="Lorente B."/>
            <person name="Cabral C."/>
            <person name="Frias J."/>
            <person name="Faria J."/>
            <person name="Toubarro D."/>
        </authorList>
    </citation>
    <scope>NUCLEOTIDE SEQUENCE [LARGE SCALE GENOMIC DNA]</scope>
    <source>
        <strain evidence="3">ZMCS4</strain>
    </source>
</reference>
<sequence>MAVKFSVATANTLNLNRPSLPMYRNRQGWLPNEYDDKVRWLVNQLQTIGADLWAFQELWHADALLDLFQNAGLDSQYQLLVPDGHQGRITCAAAVRNELFEGPAEWISQFPASFKLASQGDDAQTGALDLDINSFSRPVLHFQIKPHADEENVHVYVCHFKSKRPTRIDNEDWFDDAQHKPHRNALGYAISTLRRTAEAVALRMILTEQMKHTDTPVIVLGDLNDGQASNTLNILTEQPRFLLDGDARGGADNALYSAGTMQQYRSQRDVYYTHVHNNQLESLDHILLSEQFYDKSRDRIWAFKGLEVFNDHLNDEHYEQLGATDHGIIKANFVYKPLD</sequence>
<dbReference type="SUPFAM" id="SSF56219">
    <property type="entry name" value="DNase I-like"/>
    <property type="match status" value="1"/>
</dbReference>
<keyword evidence="3" id="KW-1185">Reference proteome</keyword>
<proteinExistence type="predicted"/>
<keyword evidence="2" id="KW-0378">Hydrolase</keyword>
<dbReference type="PANTHER" id="PTHR42834:SF1">
    <property type="entry name" value="ENDONUCLEASE_EXONUCLEASE_PHOSPHATASE FAMILY PROTEIN (AFU_ORTHOLOGUE AFUA_3G09210)"/>
    <property type="match status" value="1"/>
</dbReference>
<keyword evidence="2" id="KW-0255">Endonuclease</keyword>
<protein>
    <submittedName>
        <fullName evidence="2">Endonuclease/exonuclease/phosphatase family protein</fullName>
    </submittedName>
</protein>
<organism evidence="2 3">
    <name type="scientific">Agarivorans aestuarii</name>
    <dbReference type="NCBI Taxonomy" id="1563703"/>
    <lineage>
        <taxon>Bacteria</taxon>
        <taxon>Pseudomonadati</taxon>
        <taxon>Pseudomonadota</taxon>
        <taxon>Gammaproteobacteria</taxon>
        <taxon>Alteromonadales</taxon>
        <taxon>Alteromonadaceae</taxon>
        <taxon>Agarivorans</taxon>
    </lineage>
</organism>
<comment type="caution">
    <text evidence="2">The sequence shown here is derived from an EMBL/GenBank/DDBJ whole genome shotgun (WGS) entry which is preliminary data.</text>
</comment>
<dbReference type="Gene3D" id="3.60.10.10">
    <property type="entry name" value="Endonuclease/exonuclease/phosphatase"/>
    <property type="match status" value="1"/>
</dbReference>
<dbReference type="InterPro" id="IPR005135">
    <property type="entry name" value="Endo/exonuclease/phosphatase"/>
</dbReference>
<name>A0ABU7G3P7_9ALTE</name>
<feature type="domain" description="Endonuclease/exonuclease/phosphatase" evidence="1">
    <location>
        <begin position="41"/>
        <end position="304"/>
    </location>
</feature>
<evidence type="ECO:0000313" key="2">
    <source>
        <dbReference type="EMBL" id="MEE1674016.1"/>
    </source>
</evidence>
<dbReference type="Pfam" id="PF03372">
    <property type="entry name" value="Exo_endo_phos"/>
    <property type="match status" value="1"/>
</dbReference>
<dbReference type="GO" id="GO:0004519">
    <property type="term" value="F:endonuclease activity"/>
    <property type="evidence" value="ECO:0007669"/>
    <property type="project" value="UniProtKB-KW"/>
</dbReference>